<dbReference type="Gene3D" id="3.30.420.40">
    <property type="match status" value="2"/>
</dbReference>
<feature type="coiled-coil region" evidence="3">
    <location>
        <begin position="373"/>
        <end position="427"/>
    </location>
</feature>
<keyword evidence="4" id="KW-0346">Stress response</keyword>
<reference evidence="4 5" key="2">
    <citation type="submission" date="2017-10" db="EMBL/GenBank/DDBJ databases">
        <title>Extensive intraspecific genome diversity in a model arbuscular mycorrhizal fungus.</title>
        <authorList>
            <person name="Chen E.C.H."/>
            <person name="Morin E."/>
            <person name="Baudet D."/>
            <person name="Noel J."/>
            <person name="Ndikumana S."/>
            <person name="Charron P."/>
            <person name="St-Onge C."/>
            <person name="Giorgi J."/>
            <person name="Grigoriev I.V."/>
            <person name="Roux C."/>
            <person name="Martin F.M."/>
            <person name="Corradi N."/>
        </authorList>
    </citation>
    <scope>NUCLEOTIDE SEQUENCE [LARGE SCALE GENOMIC DNA]</scope>
    <source>
        <strain evidence="4 5">C2</strain>
    </source>
</reference>
<comment type="caution">
    <text evidence="4">The sequence shown here is derived from an EMBL/GenBank/DDBJ whole genome shotgun (WGS) entry which is preliminary data.</text>
</comment>
<dbReference type="InterPro" id="IPR029048">
    <property type="entry name" value="HSP70_C_sf"/>
</dbReference>
<dbReference type="InterPro" id="IPR013126">
    <property type="entry name" value="Hsp_70_fam"/>
</dbReference>
<evidence type="ECO:0000256" key="3">
    <source>
        <dbReference type="SAM" id="Coils"/>
    </source>
</evidence>
<name>A0A2N1NJM8_9GLOM</name>
<dbReference type="Proteomes" id="UP000233469">
    <property type="component" value="Unassembled WGS sequence"/>
</dbReference>
<dbReference type="PRINTS" id="PR00301">
    <property type="entry name" value="HEATSHOCK70"/>
</dbReference>
<evidence type="ECO:0000256" key="1">
    <source>
        <dbReference type="ARBA" id="ARBA00022741"/>
    </source>
</evidence>
<dbReference type="Gene3D" id="1.20.1270.10">
    <property type="match status" value="1"/>
</dbReference>
<protein>
    <submittedName>
        <fullName evidence="4">Heat shock protein 70</fullName>
    </submittedName>
</protein>
<dbReference type="VEuPathDB" id="FungiDB:FUN_016404"/>
<organism evidence="4 5">
    <name type="scientific">Rhizophagus irregularis</name>
    <dbReference type="NCBI Taxonomy" id="588596"/>
    <lineage>
        <taxon>Eukaryota</taxon>
        <taxon>Fungi</taxon>
        <taxon>Fungi incertae sedis</taxon>
        <taxon>Mucoromycota</taxon>
        <taxon>Glomeromycotina</taxon>
        <taxon>Glomeromycetes</taxon>
        <taxon>Glomerales</taxon>
        <taxon>Glomeraceae</taxon>
        <taxon>Rhizophagus</taxon>
    </lineage>
</organism>
<dbReference type="FunFam" id="3.30.30.30:FF:000001">
    <property type="entry name" value="heat shock 70 kDa protein-like"/>
    <property type="match status" value="1"/>
</dbReference>
<dbReference type="AlphaFoldDB" id="A0A2N1NJM8"/>
<dbReference type="SUPFAM" id="SSF100934">
    <property type="entry name" value="Heat shock protein 70kD (HSP70), C-terminal subdomain"/>
    <property type="match status" value="1"/>
</dbReference>
<dbReference type="EMBL" id="LLXL01000325">
    <property type="protein sequence ID" value="PKK74106.1"/>
    <property type="molecule type" value="Genomic_DNA"/>
</dbReference>
<dbReference type="InterPro" id="IPR018181">
    <property type="entry name" value="Heat_shock_70_CS"/>
</dbReference>
<sequence>MSVGIDLGTSYSCVGVWQNGRVKIIANDHGNRTTPSYVAFTNTEILIGDAAKNQASMNPHNTVFSVHRLIGRNFNDQDVQSDMKNWPFKVVNNNGKPYISVGYKYKKKIFSPEEILSMILTKMKEIAEAFLDTQVKNAVVTMPAYLNDSQRQAIKDAGSIAGLNILRIIAGPTAAAITYGLDKKIIGERNVLIFDLGGGACNVSLLTIEERVFQVKSIAGNAHLGGEDFDIQAAISSSSGYISEKTQNILLLDVTPLSLGIETAGGVMKRIIKRNTTIPTKKSEIMSTDLDNQSRILLRIYEGESTRTGDNNLLGNFEFFGIKPAPKGVPKIEITFDIDEKSILIVSAVDKATGRSNKITITNDKGRLSKREIERMASEAEKYHAERKKIAQKMQARSDLEYYAYNLRNLVQNIDDIKNKLEIAIDKSTTWLENNQEAGKDEYEREQKLLKGITDQIIIELNSVNNPS</sequence>
<keyword evidence="3" id="KW-0175">Coiled coil</keyword>
<reference evidence="4 5" key="1">
    <citation type="submission" date="2016-04" db="EMBL/GenBank/DDBJ databases">
        <title>Genome analyses suggest a sexual origin of heterokaryosis in a supposedly ancient asexual fungus.</title>
        <authorList>
            <person name="Ropars J."/>
            <person name="Sedzielewska K."/>
            <person name="Noel J."/>
            <person name="Charron P."/>
            <person name="Farinelli L."/>
            <person name="Marton T."/>
            <person name="Kruger M."/>
            <person name="Pelin A."/>
            <person name="Brachmann A."/>
            <person name="Corradi N."/>
        </authorList>
    </citation>
    <scope>NUCLEOTIDE SEQUENCE [LARGE SCALE GENOMIC DNA]</scope>
    <source>
        <strain evidence="4 5">C2</strain>
    </source>
</reference>
<keyword evidence="1" id="KW-0547">Nucleotide-binding</keyword>
<dbReference type="GO" id="GO:0005524">
    <property type="term" value="F:ATP binding"/>
    <property type="evidence" value="ECO:0007669"/>
    <property type="project" value="UniProtKB-KW"/>
</dbReference>
<dbReference type="SUPFAM" id="SSF100920">
    <property type="entry name" value="Heat shock protein 70kD (HSP70), peptide-binding domain"/>
    <property type="match status" value="1"/>
</dbReference>
<dbReference type="VEuPathDB" id="FungiDB:RhiirA1_440945"/>
<dbReference type="Gene3D" id="2.60.34.10">
    <property type="entry name" value="Substrate Binding Domain Of DNAk, Chain A, domain 1"/>
    <property type="match status" value="1"/>
</dbReference>
<dbReference type="GO" id="GO:0140662">
    <property type="term" value="F:ATP-dependent protein folding chaperone"/>
    <property type="evidence" value="ECO:0007669"/>
    <property type="project" value="InterPro"/>
</dbReference>
<dbReference type="SUPFAM" id="SSF53067">
    <property type="entry name" value="Actin-like ATPase domain"/>
    <property type="match status" value="2"/>
</dbReference>
<dbReference type="InterPro" id="IPR029047">
    <property type="entry name" value="HSP70_peptide-bd_sf"/>
</dbReference>
<dbReference type="FunFam" id="3.30.420.40:FF:000026">
    <property type="entry name" value="Heat shock protein 70"/>
    <property type="match status" value="1"/>
</dbReference>
<dbReference type="PROSITE" id="PS00329">
    <property type="entry name" value="HSP70_2"/>
    <property type="match status" value="1"/>
</dbReference>
<proteinExistence type="predicted"/>
<evidence type="ECO:0000313" key="5">
    <source>
        <dbReference type="Proteomes" id="UP000233469"/>
    </source>
</evidence>
<dbReference type="PROSITE" id="PS00297">
    <property type="entry name" value="HSP70_1"/>
    <property type="match status" value="1"/>
</dbReference>
<dbReference type="FunFam" id="2.60.34.10:FF:000002">
    <property type="entry name" value="Heat shock 70 kDa"/>
    <property type="match status" value="1"/>
</dbReference>
<dbReference type="Gene3D" id="3.30.30.30">
    <property type="match status" value="1"/>
</dbReference>
<dbReference type="Pfam" id="PF00012">
    <property type="entry name" value="HSP70"/>
    <property type="match status" value="1"/>
</dbReference>
<keyword evidence="2" id="KW-0067">ATP-binding</keyword>
<dbReference type="VEuPathDB" id="FungiDB:RhiirA1_437952"/>
<evidence type="ECO:0000313" key="4">
    <source>
        <dbReference type="EMBL" id="PKK74106.1"/>
    </source>
</evidence>
<dbReference type="PANTHER" id="PTHR19375">
    <property type="entry name" value="HEAT SHOCK PROTEIN 70KDA"/>
    <property type="match status" value="1"/>
</dbReference>
<evidence type="ECO:0000256" key="2">
    <source>
        <dbReference type="ARBA" id="ARBA00022840"/>
    </source>
</evidence>
<accession>A0A2N1NJM8</accession>
<gene>
    <name evidence="4" type="ORF">RhiirC2_775216</name>
</gene>
<dbReference type="InterPro" id="IPR043129">
    <property type="entry name" value="ATPase_NBD"/>
</dbReference>